<dbReference type="SMART" id="SM00347">
    <property type="entry name" value="HTH_MARR"/>
    <property type="match status" value="1"/>
</dbReference>
<evidence type="ECO:0000313" key="5">
    <source>
        <dbReference type="EMBL" id="APE45699.1"/>
    </source>
</evidence>
<dbReference type="RefSeq" id="WP_071974039.1">
    <property type="nucleotide sequence ID" value="NZ_CP018077.1"/>
</dbReference>
<proteinExistence type="predicted"/>
<feature type="domain" description="HTH marR-type" evidence="4">
    <location>
        <begin position="10"/>
        <end position="144"/>
    </location>
</feature>
<dbReference type="PRINTS" id="PR00598">
    <property type="entry name" value="HTHMARR"/>
</dbReference>
<dbReference type="PROSITE" id="PS01117">
    <property type="entry name" value="HTH_MARR_1"/>
    <property type="match status" value="1"/>
</dbReference>
<dbReference type="OrthoDB" id="7063965at2"/>
<evidence type="ECO:0000256" key="3">
    <source>
        <dbReference type="ARBA" id="ARBA00023163"/>
    </source>
</evidence>
<dbReference type="InterPro" id="IPR023187">
    <property type="entry name" value="Tscrpt_reg_MarR-type_CS"/>
</dbReference>
<keyword evidence="5" id="KW-0614">Plasmid</keyword>
<dbReference type="Gene3D" id="1.10.10.10">
    <property type="entry name" value="Winged helix-like DNA-binding domain superfamily/Winged helix DNA-binding domain"/>
    <property type="match status" value="1"/>
</dbReference>
<protein>
    <submittedName>
        <fullName evidence="5">MarR family transcriptional regulator</fullName>
    </submittedName>
</protein>
<evidence type="ECO:0000256" key="1">
    <source>
        <dbReference type="ARBA" id="ARBA00023015"/>
    </source>
</evidence>
<name>A0A1J0WN77_9RHOB</name>
<evidence type="ECO:0000259" key="4">
    <source>
        <dbReference type="PROSITE" id="PS50995"/>
    </source>
</evidence>
<evidence type="ECO:0000256" key="2">
    <source>
        <dbReference type="ARBA" id="ARBA00023125"/>
    </source>
</evidence>
<gene>
    <name evidence="5" type="ORF">BOO69_19280</name>
</gene>
<accession>A0A1J0WN77</accession>
<dbReference type="KEGG" id="suam:BOO69_19280"/>
<dbReference type="InterPro" id="IPR000835">
    <property type="entry name" value="HTH_MarR-typ"/>
</dbReference>
<dbReference type="Proteomes" id="UP000181897">
    <property type="component" value="Plasmid unnamed1"/>
</dbReference>
<dbReference type="GO" id="GO:0006950">
    <property type="term" value="P:response to stress"/>
    <property type="evidence" value="ECO:0007669"/>
    <property type="project" value="TreeGrafter"/>
</dbReference>
<dbReference type="PROSITE" id="PS50995">
    <property type="entry name" value="HTH_MARR_2"/>
    <property type="match status" value="1"/>
</dbReference>
<sequence>MRGNSLSHRRLRTWIRLLRLTRHTENTLRDYMRVSHGTTLPRFDVMAALYRSDGPMKMSALSQMLLVSNGNASTVVDRLEKDGLVTRVPAQDDRRVVNVSLSDRGRAQFEELAAGHAALVDRLFAGLDDHDLDQIRDLLHRAEAGARQES</sequence>
<dbReference type="Pfam" id="PF12802">
    <property type="entry name" value="MarR_2"/>
    <property type="match status" value="1"/>
</dbReference>
<organism evidence="5 6">
    <name type="scientific">Sulfitobacter alexandrii</name>
    <dbReference type="NCBI Taxonomy" id="1917485"/>
    <lineage>
        <taxon>Bacteria</taxon>
        <taxon>Pseudomonadati</taxon>
        <taxon>Pseudomonadota</taxon>
        <taxon>Alphaproteobacteria</taxon>
        <taxon>Rhodobacterales</taxon>
        <taxon>Roseobacteraceae</taxon>
        <taxon>Sulfitobacter</taxon>
    </lineage>
</organism>
<dbReference type="InterPro" id="IPR039422">
    <property type="entry name" value="MarR/SlyA-like"/>
</dbReference>
<reference evidence="5 6" key="1">
    <citation type="submission" date="2016-11" db="EMBL/GenBank/DDBJ databases">
        <title>Complete genome sequence of Sulfitobacter sp. AM1-D1, a toxic bacteria associated with marine dinoflagellate Alexandrium minutum in East China Sea.</title>
        <authorList>
            <person name="Yang Q."/>
            <person name="Zhang X."/>
            <person name="Tian X."/>
        </authorList>
    </citation>
    <scope>NUCLEOTIDE SEQUENCE [LARGE SCALE GENOMIC DNA]</scope>
    <source>
        <strain evidence="5 6">AM1-D1</strain>
        <plasmid evidence="5 6">unnamed1</plasmid>
    </source>
</reference>
<evidence type="ECO:0000313" key="6">
    <source>
        <dbReference type="Proteomes" id="UP000181897"/>
    </source>
</evidence>
<dbReference type="AlphaFoldDB" id="A0A1J0WN77"/>
<dbReference type="PANTHER" id="PTHR33164">
    <property type="entry name" value="TRANSCRIPTIONAL REGULATOR, MARR FAMILY"/>
    <property type="match status" value="1"/>
</dbReference>
<keyword evidence="3" id="KW-0804">Transcription</keyword>
<keyword evidence="2" id="KW-0238">DNA-binding</keyword>
<dbReference type="EMBL" id="CP018077">
    <property type="protein sequence ID" value="APE45699.1"/>
    <property type="molecule type" value="Genomic_DNA"/>
</dbReference>
<dbReference type="GO" id="GO:0003677">
    <property type="term" value="F:DNA binding"/>
    <property type="evidence" value="ECO:0007669"/>
    <property type="project" value="UniProtKB-KW"/>
</dbReference>
<dbReference type="InterPro" id="IPR036388">
    <property type="entry name" value="WH-like_DNA-bd_sf"/>
</dbReference>
<dbReference type="SUPFAM" id="SSF46785">
    <property type="entry name" value="Winged helix' DNA-binding domain"/>
    <property type="match status" value="1"/>
</dbReference>
<keyword evidence="6" id="KW-1185">Reference proteome</keyword>
<dbReference type="PANTHER" id="PTHR33164:SF43">
    <property type="entry name" value="HTH-TYPE TRANSCRIPTIONAL REPRESSOR YETL"/>
    <property type="match status" value="1"/>
</dbReference>
<geneLocation type="plasmid" evidence="5 6">
    <name>unnamed1</name>
</geneLocation>
<keyword evidence="1" id="KW-0805">Transcription regulation</keyword>
<dbReference type="InterPro" id="IPR036390">
    <property type="entry name" value="WH_DNA-bd_sf"/>
</dbReference>
<dbReference type="GO" id="GO:0003700">
    <property type="term" value="F:DNA-binding transcription factor activity"/>
    <property type="evidence" value="ECO:0007669"/>
    <property type="project" value="InterPro"/>
</dbReference>